<dbReference type="EMBL" id="BX548175">
    <property type="protein sequence ID" value="CAE21314.1"/>
    <property type="molecule type" value="Genomic_DNA"/>
</dbReference>
<dbReference type="HOGENOM" id="CLU_2510038_0_0_3"/>
<keyword evidence="2" id="KW-1185">Reference proteome</keyword>
<dbReference type="RefSeq" id="WP_011130511.1">
    <property type="nucleotide sequence ID" value="NC_005071.1"/>
</dbReference>
<dbReference type="GO" id="GO:0016787">
    <property type="term" value="F:hydrolase activity"/>
    <property type="evidence" value="ECO:0007669"/>
    <property type="project" value="UniProtKB-KW"/>
</dbReference>
<sequence length="85" mass="9308">MTAPALYSYAKVQSIEIDGKEDVITLRPVFKSNSFNSLDEGDHYAFQTTIGDKTFTFETVVNNQGPSTTLGLENDDAAAIVEMLD</sequence>
<reference evidence="1 2" key="1">
    <citation type="journal article" date="2003" name="Nature">
        <title>Genome divergence in two Prochlorococcus ecotypes reflects oceanic niche differentiation.</title>
        <authorList>
            <person name="Rocap G."/>
            <person name="Larimer F.W."/>
            <person name="Lamerdin J.E."/>
            <person name="Malfatti S."/>
            <person name="Chain P."/>
            <person name="Ahlgren N.A."/>
            <person name="Arellano A."/>
            <person name="Coleman M."/>
            <person name="Hauser L."/>
            <person name="Hess W.R."/>
            <person name="Johnson Z.I."/>
            <person name="Land M.L."/>
            <person name="Lindell D."/>
            <person name="Post A.F."/>
            <person name="Regala W."/>
            <person name="Shah M."/>
            <person name="Shaw S.L."/>
            <person name="Steglich C."/>
            <person name="Sullivan M.B."/>
            <person name="Ting C.S."/>
            <person name="Tolonen A."/>
            <person name="Webb E.A."/>
            <person name="Zinser E.R."/>
            <person name="Chisholm S.W."/>
        </authorList>
    </citation>
    <scope>NUCLEOTIDE SEQUENCE [LARGE SCALE GENOMIC DNA]</scope>
    <source>
        <strain evidence="2">MIT 9313</strain>
    </source>
</reference>
<dbReference type="Proteomes" id="UP000001423">
    <property type="component" value="Chromosome"/>
</dbReference>
<organism evidence="1 2">
    <name type="scientific">Prochlorococcus marinus (strain MIT 9313)</name>
    <dbReference type="NCBI Taxonomy" id="74547"/>
    <lineage>
        <taxon>Bacteria</taxon>
        <taxon>Bacillati</taxon>
        <taxon>Cyanobacteriota</taxon>
        <taxon>Cyanophyceae</taxon>
        <taxon>Synechococcales</taxon>
        <taxon>Prochlorococcaceae</taxon>
        <taxon>Prochlorococcus</taxon>
    </lineage>
</organism>
<protein>
    <submittedName>
        <fullName evidence="1">Possible Glycosyl hydrolases family 32</fullName>
    </submittedName>
</protein>
<gene>
    <name evidence="1" type="ordered locus">PMT_1139</name>
</gene>
<evidence type="ECO:0000313" key="2">
    <source>
        <dbReference type="Proteomes" id="UP000001423"/>
    </source>
</evidence>
<proteinExistence type="predicted"/>
<keyword evidence="1" id="KW-0378">Hydrolase</keyword>
<accession>Q7TUV2</accession>
<name>Q7TUV2_PROMM</name>
<dbReference type="KEGG" id="pmt:PMT_1139"/>
<evidence type="ECO:0000313" key="1">
    <source>
        <dbReference type="EMBL" id="CAE21314.1"/>
    </source>
</evidence>
<dbReference type="AlphaFoldDB" id="Q7TUV2"/>